<dbReference type="RefSeq" id="WP_215603903.1">
    <property type="nucleotide sequence ID" value="NZ_CP076136.1"/>
</dbReference>
<dbReference type="AlphaFoldDB" id="A0A975NXC4"/>
<evidence type="ECO:0000313" key="1">
    <source>
        <dbReference type="EMBL" id="QWG23147.1"/>
    </source>
</evidence>
<protein>
    <submittedName>
        <fullName evidence="1">Uncharacterized protein</fullName>
    </submittedName>
</protein>
<dbReference type="Proteomes" id="UP000676951">
    <property type="component" value="Chromosome"/>
</dbReference>
<dbReference type="EMBL" id="CP076136">
    <property type="protein sequence ID" value="QWG23147.1"/>
    <property type="molecule type" value="Genomic_DNA"/>
</dbReference>
<accession>A0A975NXC4</accession>
<reference evidence="1 2" key="1">
    <citation type="submission" date="2021-06" db="EMBL/GenBank/DDBJ databases">
        <title>Bradyrhizobium sp. S2-11-4 Genome sequencing.</title>
        <authorList>
            <person name="Jin L."/>
        </authorList>
    </citation>
    <scope>NUCLEOTIDE SEQUENCE [LARGE SCALE GENOMIC DNA]</scope>
    <source>
        <strain evidence="1 2">S2-11-4</strain>
    </source>
</reference>
<name>A0A975NXC4_9BRAD</name>
<evidence type="ECO:0000313" key="2">
    <source>
        <dbReference type="Proteomes" id="UP000676951"/>
    </source>
</evidence>
<keyword evidence="2" id="KW-1185">Reference proteome</keyword>
<gene>
    <name evidence="1" type="ORF">KMZ93_24910</name>
</gene>
<sequence>MVVHPPPPIKMGLEHGGVRIRGCAFQNAATSCQDVRISRRDPLRDLLGVRALVQNGFLLIADITGYTMFQRASKIARERLVAEDIAAPVA</sequence>
<proteinExistence type="predicted"/>
<organism evidence="1 2">
    <name type="scientific">Bradyrhizobium sediminis</name>
    <dbReference type="NCBI Taxonomy" id="2840469"/>
    <lineage>
        <taxon>Bacteria</taxon>
        <taxon>Pseudomonadati</taxon>
        <taxon>Pseudomonadota</taxon>
        <taxon>Alphaproteobacteria</taxon>
        <taxon>Hyphomicrobiales</taxon>
        <taxon>Nitrobacteraceae</taxon>
        <taxon>Bradyrhizobium</taxon>
    </lineage>
</organism>